<dbReference type="Proteomes" id="UP001331515">
    <property type="component" value="Unassembled WGS sequence"/>
</dbReference>
<dbReference type="EMBL" id="JAURVH010001535">
    <property type="protein sequence ID" value="KAK5893523.1"/>
    <property type="molecule type" value="Genomic_DNA"/>
</dbReference>
<evidence type="ECO:0000256" key="1">
    <source>
        <dbReference type="SAM" id="MobiDB-lite"/>
    </source>
</evidence>
<organism evidence="2 3">
    <name type="scientific">Champsocephalus gunnari</name>
    <name type="common">Mackerel icefish</name>
    <dbReference type="NCBI Taxonomy" id="52237"/>
    <lineage>
        <taxon>Eukaryota</taxon>
        <taxon>Metazoa</taxon>
        <taxon>Chordata</taxon>
        <taxon>Craniata</taxon>
        <taxon>Vertebrata</taxon>
        <taxon>Euteleostomi</taxon>
        <taxon>Actinopterygii</taxon>
        <taxon>Neopterygii</taxon>
        <taxon>Teleostei</taxon>
        <taxon>Neoteleostei</taxon>
        <taxon>Acanthomorphata</taxon>
        <taxon>Eupercaria</taxon>
        <taxon>Perciformes</taxon>
        <taxon>Notothenioidei</taxon>
        <taxon>Channichthyidae</taxon>
        <taxon>Champsocephalus</taxon>
    </lineage>
</organism>
<reference evidence="2 3" key="1">
    <citation type="journal article" date="2023" name="Mol. Biol. Evol.">
        <title>Genomics of Secondarily Temperate Adaptation in the Only Non-Antarctic Icefish.</title>
        <authorList>
            <person name="Rivera-Colon A.G."/>
            <person name="Rayamajhi N."/>
            <person name="Minhas B.F."/>
            <person name="Madrigal G."/>
            <person name="Bilyk K.T."/>
            <person name="Yoon V."/>
            <person name="Hune M."/>
            <person name="Gregory S."/>
            <person name="Cheng C.H.C."/>
            <person name="Catchen J.M."/>
        </authorList>
    </citation>
    <scope>NUCLEOTIDE SEQUENCE [LARGE SCALE GENOMIC DNA]</scope>
    <source>
        <tissue evidence="2">White muscle</tissue>
    </source>
</reference>
<evidence type="ECO:0000313" key="3">
    <source>
        <dbReference type="Proteomes" id="UP001331515"/>
    </source>
</evidence>
<protein>
    <submittedName>
        <fullName evidence="2">Uncharacterized protein</fullName>
    </submittedName>
</protein>
<keyword evidence="3" id="KW-1185">Reference proteome</keyword>
<dbReference type="AlphaFoldDB" id="A0AAN8C075"/>
<comment type="caution">
    <text evidence="2">The sequence shown here is derived from an EMBL/GenBank/DDBJ whole genome shotgun (WGS) entry which is preliminary data.</text>
</comment>
<accession>A0AAN8C075</accession>
<sequence length="96" mass="9910">MPSGGKGELGLEGVLQQMFSCPSDGGGAAASDDGDERTGDLSSPLPHTSLSRHMSVSARSIWWPSAPADPPCASKAAPVIFTPSTCQVCQEDHGRK</sequence>
<evidence type="ECO:0000313" key="2">
    <source>
        <dbReference type="EMBL" id="KAK5893523.1"/>
    </source>
</evidence>
<gene>
    <name evidence="2" type="ORF">CgunFtcFv8_006389</name>
</gene>
<feature type="region of interest" description="Disordered" evidence="1">
    <location>
        <begin position="18"/>
        <end position="50"/>
    </location>
</feature>
<proteinExistence type="predicted"/>
<name>A0AAN8C075_CHAGU</name>